<proteinExistence type="predicted"/>
<keyword evidence="2" id="KW-1185">Reference proteome</keyword>
<reference evidence="1 2" key="1">
    <citation type="submission" date="2023-03" db="EMBL/GenBank/DDBJ databases">
        <title>High recombination rates correlate with genetic variation in Cardiocondyla obscurior ants.</title>
        <authorList>
            <person name="Errbii M."/>
        </authorList>
    </citation>
    <scope>NUCLEOTIDE SEQUENCE [LARGE SCALE GENOMIC DNA]</scope>
    <source>
        <strain evidence="1">Alpha-2009</strain>
        <tissue evidence="1">Whole body</tissue>
    </source>
</reference>
<evidence type="ECO:0000313" key="2">
    <source>
        <dbReference type="Proteomes" id="UP001430953"/>
    </source>
</evidence>
<evidence type="ECO:0000313" key="1">
    <source>
        <dbReference type="EMBL" id="KAL0130280.1"/>
    </source>
</evidence>
<comment type="caution">
    <text evidence="1">The sequence shown here is derived from an EMBL/GenBank/DDBJ whole genome shotgun (WGS) entry which is preliminary data.</text>
</comment>
<name>A0AAW2GST0_9HYME</name>
<dbReference type="Proteomes" id="UP001430953">
    <property type="component" value="Unassembled WGS sequence"/>
</dbReference>
<dbReference type="AlphaFoldDB" id="A0AAW2GST0"/>
<sequence>MTGRLQAHFEWCKRPGIGAFRRTRRSHAGSTGVSTSPYLLPYQVAGAFPEQHRHRDAHQEAAPTREVQ</sequence>
<gene>
    <name evidence="1" type="ORF">PUN28_002116</name>
</gene>
<organism evidence="1 2">
    <name type="scientific">Cardiocondyla obscurior</name>
    <dbReference type="NCBI Taxonomy" id="286306"/>
    <lineage>
        <taxon>Eukaryota</taxon>
        <taxon>Metazoa</taxon>
        <taxon>Ecdysozoa</taxon>
        <taxon>Arthropoda</taxon>
        <taxon>Hexapoda</taxon>
        <taxon>Insecta</taxon>
        <taxon>Pterygota</taxon>
        <taxon>Neoptera</taxon>
        <taxon>Endopterygota</taxon>
        <taxon>Hymenoptera</taxon>
        <taxon>Apocrita</taxon>
        <taxon>Aculeata</taxon>
        <taxon>Formicoidea</taxon>
        <taxon>Formicidae</taxon>
        <taxon>Myrmicinae</taxon>
        <taxon>Cardiocondyla</taxon>
    </lineage>
</organism>
<dbReference type="EMBL" id="JADYXP020000002">
    <property type="protein sequence ID" value="KAL0130280.1"/>
    <property type="molecule type" value="Genomic_DNA"/>
</dbReference>
<protein>
    <submittedName>
        <fullName evidence="1">Uncharacterized protein</fullName>
    </submittedName>
</protein>
<accession>A0AAW2GST0</accession>